<keyword evidence="7" id="KW-0255">Endonuclease</keyword>
<dbReference type="GO" id="GO:0004519">
    <property type="term" value="F:endonuclease activity"/>
    <property type="evidence" value="ECO:0007669"/>
    <property type="project" value="UniProtKB-KW"/>
</dbReference>
<dbReference type="GO" id="GO:0016787">
    <property type="term" value="F:hydrolase activity"/>
    <property type="evidence" value="ECO:0007669"/>
    <property type="project" value="InterPro"/>
</dbReference>
<dbReference type="Gene3D" id="3.40.570.10">
    <property type="entry name" value="Extracellular Endonuclease, subunit A"/>
    <property type="match status" value="1"/>
</dbReference>
<name>A0A7W4K3P8_9PROT</name>
<evidence type="ECO:0000256" key="3">
    <source>
        <dbReference type="SAM" id="MobiDB-lite"/>
    </source>
</evidence>
<accession>A0A7W4K3P8</accession>
<reference evidence="7 8" key="1">
    <citation type="submission" date="2020-04" db="EMBL/GenBank/DDBJ databases">
        <title>Description of novel Gluconacetobacter.</title>
        <authorList>
            <person name="Sombolestani A."/>
        </authorList>
    </citation>
    <scope>NUCLEOTIDE SEQUENCE [LARGE SCALE GENOMIC DNA]</scope>
    <source>
        <strain evidence="7 8">LMG 22058</strain>
    </source>
</reference>
<organism evidence="7 8">
    <name type="scientific">Gluconacetobacter dulcium</name>
    <dbReference type="NCBI Taxonomy" id="2729096"/>
    <lineage>
        <taxon>Bacteria</taxon>
        <taxon>Pseudomonadati</taxon>
        <taxon>Pseudomonadota</taxon>
        <taxon>Alphaproteobacteria</taxon>
        <taxon>Acetobacterales</taxon>
        <taxon>Acetobacteraceae</taxon>
        <taxon>Gluconacetobacter</taxon>
    </lineage>
</organism>
<dbReference type="EMBL" id="JABEQP010000031">
    <property type="protein sequence ID" value="MBB2199797.1"/>
    <property type="molecule type" value="Genomic_DNA"/>
</dbReference>
<dbReference type="GO" id="GO:0003676">
    <property type="term" value="F:nucleic acid binding"/>
    <property type="evidence" value="ECO:0007669"/>
    <property type="project" value="InterPro"/>
</dbReference>
<dbReference type="AlphaFoldDB" id="A0A7W4K3P8"/>
<keyword evidence="2" id="KW-0479">Metal-binding</keyword>
<keyword evidence="4" id="KW-0732">Signal</keyword>
<evidence type="ECO:0000313" key="7">
    <source>
        <dbReference type="EMBL" id="MBB2199797.1"/>
    </source>
</evidence>
<dbReference type="PANTHER" id="PTHR13966">
    <property type="entry name" value="ENDONUCLEASE RELATED"/>
    <property type="match status" value="1"/>
</dbReference>
<feature type="active site" description="Proton acceptor" evidence="1">
    <location>
        <position position="115"/>
    </location>
</feature>
<feature type="domain" description="DNA/RNA non-specific endonuclease/pyrophosphatase/phosphodiesterase" evidence="6">
    <location>
        <begin position="49"/>
        <end position="240"/>
    </location>
</feature>
<evidence type="ECO:0000259" key="6">
    <source>
        <dbReference type="SMART" id="SM00892"/>
    </source>
</evidence>
<dbReference type="InterPro" id="IPR044925">
    <property type="entry name" value="His-Me_finger_sf"/>
</dbReference>
<dbReference type="PANTHER" id="PTHR13966:SF5">
    <property type="entry name" value="ENDONUCLEASE G, MITOCHONDRIAL"/>
    <property type="match status" value="1"/>
</dbReference>
<evidence type="ECO:0000256" key="2">
    <source>
        <dbReference type="PIRSR" id="PIRSR640255-2"/>
    </source>
</evidence>
<keyword evidence="7" id="KW-0540">Nuclease</keyword>
<comment type="caution">
    <text evidence="7">The sequence shown here is derived from an EMBL/GenBank/DDBJ whole genome shotgun (WGS) entry which is preliminary data.</text>
</comment>
<feature type="region of interest" description="Disordered" evidence="3">
    <location>
        <begin position="249"/>
        <end position="268"/>
    </location>
</feature>
<dbReference type="InterPro" id="IPR044929">
    <property type="entry name" value="DNA/RNA_non-sp_Endonuclease_sf"/>
</dbReference>
<proteinExistence type="predicted"/>
<dbReference type="Proteomes" id="UP000530320">
    <property type="component" value="Unassembled WGS sequence"/>
</dbReference>
<dbReference type="InterPro" id="IPR040255">
    <property type="entry name" value="Non-specific_endonuclease"/>
</dbReference>
<feature type="binding site" evidence="2">
    <location>
        <position position="145"/>
    </location>
    <ligand>
        <name>Mg(2+)</name>
        <dbReference type="ChEBI" id="CHEBI:18420"/>
        <note>catalytic</note>
    </ligand>
</feature>
<feature type="chain" id="PRO_5031384830" evidence="4">
    <location>
        <begin position="22"/>
        <end position="298"/>
    </location>
</feature>
<dbReference type="SMART" id="SM00892">
    <property type="entry name" value="Endonuclease_NS"/>
    <property type="match status" value="1"/>
</dbReference>
<sequence>MLRTFLFVGATVMFAVSGASAATCDGFGFDNQLPRLVNSRLAPRTTLLCNRNYASLVSGLAHEPLWSAERLTEEDIEGAERIGRVTRYFHVDARVPGDDQATLADYRGSGYDKGHLTPSGDAPDVQSQNETFSLANVVPQTPALNEGTWTGVEMAVRDLANRDGVLYIVTGPAFHGQKQAIGSDDVLVPSSTWKAIYDPVAEKAGVYVCKNNDAPTCTTVSVATLIQEVGIDPFPGLSAEMKAQAPDLPVPEASPYAPRSNASRTGWEGADGSFILRDAEKAGARALRGLARKLGENQ</sequence>
<dbReference type="SUPFAM" id="SSF54060">
    <property type="entry name" value="His-Me finger endonucleases"/>
    <property type="match status" value="1"/>
</dbReference>
<feature type="signal peptide" evidence="4">
    <location>
        <begin position="1"/>
        <end position="21"/>
    </location>
</feature>
<keyword evidence="7" id="KW-0378">Hydrolase</keyword>
<dbReference type="SMART" id="SM00477">
    <property type="entry name" value="NUC"/>
    <property type="match status" value="1"/>
</dbReference>
<dbReference type="GO" id="GO:0046872">
    <property type="term" value="F:metal ion binding"/>
    <property type="evidence" value="ECO:0007669"/>
    <property type="project" value="UniProtKB-KW"/>
</dbReference>
<evidence type="ECO:0000259" key="5">
    <source>
        <dbReference type="SMART" id="SM00477"/>
    </source>
</evidence>
<gene>
    <name evidence="7" type="ORF">HLH44_20610</name>
</gene>
<dbReference type="InterPro" id="IPR020821">
    <property type="entry name" value="ENPP1-3/EXOG-like_nuc-like"/>
</dbReference>
<dbReference type="InterPro" id="IPR001604">
    <property type="entry name" value="Endo_G_ENPP1-like_dom"/>
</dbReference>
<evidence type="ECO:0000256" key="4">
    <source>
        <dbReference type="SAM" id="SignalP"/>
    </source>
</evidence>
<evidence type="ECO:0000313" key="8">
    <source>
        <dbReference type="Proteomes" id="UP000530320"/>
    </source>
</evidence>
<protein>
    <submittedName>
        <fullName evidence="7">DNA/RNA non-specific endonuclease</fullName>
    </submittedName>
</protein>
<dbReference type="Pfam" id="PF01223">
    <property type="entry name" value="Endonuclease_NS"/>
    <property type="match status" value="1"/>
</dbReference>
<feature type="domain" description="ENPP1-3/EXOG-like endonuclease/phosphodiesterase" evidence="5">
    <location>
        <begin position="50"/>
        <end position="240"/>
    </location>
</feature>
<evidence type="ECO:0000256" key="1">
    <source>
        <dbReference type="PIRSR" id="PIRSR640255-1"/>
    </source>
</evidence>